<comment type="caution">
    <text evidence="1">The sequence shown here is derived from an EMBL/GenBank/DDBJ whole genome shotgun (WGS) entry which is preliminary data.</text>
</comment>
<dbReference type="RefSeq" id="WP_157301635.1">
    <property type="nucleotide sequence ID" value="NZ_BAAAZB010000004.1"/>
</dbReference>
<name>A0A6N8JF69_9BACT</name>
<evidence type="ECO:0008006" key="3">
    <source>
        <dbReference type="Google" id="ProtNLM"/>
    </source>
</evidence>
<keyword evidence="2" id="KW-1185">Reference proteome</keyword>
<dbReference type="Gene3D" id="3.40.50.12370">
    <property type="match status" value="1"/>
</dbReference>
<sequence length="278" mass="31451">MEKILFVTDAIKLNTKMLDFAAFICNLSKSKLTGVFLENQENELRPADMIAQSAAMCGTSITDDISVVKEHCCKDNIEQFQEACARRGIDCTVHRDRGNPVQEIITESRYADLLLLDVETSFLPEQEPIPTSLVKDVLADAECPVIILPVTFEGIEQLVFTLDGQPSSIFAIKQFTYLFPQLNEQRTVVVSINEEETIPEAEERYKLKEWLHMHYKNIEFVSSPGNVRIGLLELVLQRSKAFIVMGAYGRNKLSNFLHPSHADPVLRTTNQPVFIAHH</sequence>
<accession>A0A6N8JF69</accession>
<proteinExistence type="predicted"/>
<dbReference type="EMBL" id="WRXO01000006">
    <property type="protein sequence ID" value="MVT43026.1"/>
    <property type="molecule type" value="Genomic_DNA"/>
</dbReference>
<organism evidence="1 2">
    <name type="scientific">Chitinophaga oryziterrae</name>
    <dbReference type="NCBI Taxonomy" id="1031224"/>
    <lineage>
        <taxon>Bacteria</taxon>
        <taxon>Pseudomonadati</taxon>
        <taxon>Bacteroidota</taxon>
        <taxon>Chitinophagia</taxon>
        <taxon>Chitinophagales</taxon>
        <taxon>Chitinophagaceae</taxon>
        <taxon>Chitinophaga</taxon>
    </lineage>
</organism>
<dbReference type="OrthoDB" id="662548at2"/>
<dbReference type="SUPFAM" id="SSF52402">
    <property type="entry name" value="Adenine nucleotide alpha hydrolases-like"/>
    <property type="match status" value="2"/>
</dbReference>
<dbReference type="AlphaFoldDB" id="A0A6N8JF69"/>
<protein>
    <recommendedName>
        <fullName evidence="3">Universal stress protein</fullName>
    </recommendedName>
</protein>
<evidence type="ECO:0000313" key="1">
    <source>
        <dbReference type="EMBL" id="MVT43026.1"/>
    </source>
</evidence>
<gene>
    <name evidence="1" type="ORF">GO495_20685</name>
</gene>
<reference evidence="1 2" key="1">
    <citation type="submission" date="2019-12" db="EMBL/GenBank/DDBJ databases">
        <title>The draft genomic sequence of strain Chitinophaga oryziterrae JCM 16595.</title>
        <authorList>
            <person name="Zhang X."/>
        </authorList>
    </citation>
    <scope>NUCLEOTIDE SEQUENCE [LARGE SCALE GENOMIC DNA]</scope>
    <source>
        <strain evidence="1 2">JCM 16595</strain>
    </source>
</reference>
<evidence type="ECO:0000313" key="2">
    <source>
        <dbReference type="Proteomes" id="UP000468388"/>
    </source>
</evidence>
<dbReference type="Proteomes" id="UP000468388">
    <property type="component" value="Unassembled WGS sequence"/>
</dbReference>